<keyword evidence="2" id="KW-0798">TonB box</keyword>
<keyword evidence="1" id="KW-0812">Transmembrane</keyword>
<keyword evidence="1" id="KW-0998">Cell outer membrane</keyword>
<dbReference type="InterPro" id="IPR023996">
    <property type="entry name" value="TonB-dep_OMP_SusC/RagA"/>
</dbReference>
<feature type="signal peptide" evidence="3">
    <location>
        <begin position="1"/>
        <end position="20"/>
    </location>
</feature>
<organism evidence="6 7">
    <name type="scientific">Runella defluvii</name>
    <dbReference type="NCBI Taxonomy" id="370973"/>
    <lineage>
        <taxon>Bacteria</taxon>
        <taxon>Pseudomonadati</taxon>
        <taxon>Bacteroidota</taxon>
        <taxon>Cytophagia</taxon>
        <taxon>Cytophagales</taxon>
        <taxon>Spirosomataceae</taxon>
        <taxon>Runella</taxon>
    </lineage>
</organism>
<dbReference type="AlphaFoldDB" id="A0A7W6ERT1"/>
<dbReference type="Pfam" id="PF00593">
    <property type="entry name" value="TonB_dep_Rec_b-barrel"/>
    <property type="match status" value="1"/>
</dbReference>
<gene>
    <name evidence="6" type="ORF">FHS57_003725</name>
</gene>
<keyword evidence="1" id="KW-0813">Transport</keyword>
<comment type="similarity">
    <text evidence="1 2">Belongs to the TonB-dependent receptor family.</text>
</comment>
<dbReference type="InterPro" id="IPR037066">
    <property type="entry name" value="Plug_dom_sf"/>
</dbReference>
<proteinExistence type="inferred from homology"/>
<evidence type="ECO:0000259" key="5">
    <source>
        <dbReference type="Pfam" id="PF07715"/>
    </source>
</evidence>
<evidence type="ECO:0000313" key="6">
    <source>
        <dbReference type="EMBL" id="MBB3839716.1"/>
    </source>
</evidence>
<dbReference type="GO" id="GO:0009279">
    <property type="term" value="C:cell outer membrane"/>
    <property type="evidence" value="ECO:0007669"/>
    <property type="project" value="UniProtKB-SubCell"/>
</dbReference>
<protein>
    <submittedName>
        <fullName evidence="6">TonB-linked SusC/RagA family outer membrane protein</fullName>
    </submittedName>
</protein>
<dbReference type="Pfam" id="PF07715">
    <property type="entry name" value="Plug"/>
    <property type="match status" value="1"/>
</dbReference>
<evidence type="ECO:0000259" key="4">
    <source>
        <dbReference type="Pfam" id="PF00593"/>
    </source>
</evidence>
<dbReference type="SUPFAM" id="SSF49464">
    <property type="entry name" value="Carboxypeptidase regulatory domain-like"/>
    <property type="match status" value="1"/>
</dbReference>
<dbReference type="Gene3D" id="2.170.130.10">
    <property type="entry name" value="TonB-dependent receptor, plug domain"/>
    <property type="match status" value="1"/>
</dbReference>
<evidence type="ECO:0000313" key="7">
    <source>
        <dbReference type="Proteomes" id="UP000541352"/>
    </source>
</evidence>
<comment type="caution">
    <text evidence="6">The sequence shown here is derived from an EMBL/GenBank/DDBJ whole genome shotgun (WGS) entry which is preliminary data.</text>
</comment>
<feature type="chain" id="PRO_5030724664" evidence="3">
    <location>
        <begin position="21"/>
        <end position="1169"/>
    </location>
</feature>
<dbReference type="InterPro" id="IPR012910">
    <property type="entry name" value="Plug_dom"/>
</dbReference>
<keyword evidence="1 2" id="KW-0472">Membrane</keyword>
<feature type="domain" description="TonB-dependent receptor-like beta-barrel" evidence="4">
    <location>
        <begin position="532"/>
        <end position="1117"/>
    </location>
</feature>
<keyword evidence="1" id="KW-1134">Transmembrane beta strand</keyword>
<dbReference type="NCBIfam" id="TIGR04056">
    <property type="entry name" value="OMP_RagA_SusC"/>
    <property type="match status" value="1"/>
</dbReference>
<evidence type="ECO:0000256" key="3">
    <source>
        <dbReference type="SAM" id="SignalP"/>
    </source>
</evidence>
<keyword evidence="7" id="KW-1185">Reference proteome</keyword>
<dbReference type="InterPro" id="IPR008969">
    <property type="entry name" value="CarboxyPept-like_regulatory"/>
</dbReference>
<dbReference type="PROSITE" id="PS52016">
    <property type="entry name" value="TONB_DEPENDENT_REC_3"/>
    <property type="match status" value="1"/>
</dbReference>
<dbReference type="SUPFAM" id="SSF56935">
    <property type="entry name" value="Porins"/>
    <property type="match status" value="1"/>
</dbReference>
<dbReference type="Gene3D" id="3.55.50.30">
    <property type="match status" value="1"/>
</dbReference>
<accession>A0A7W6ERT1</accession>
<reference evidence="6 7" key="1">
    <citation type="submission" date="2020-08" db="EMBL/GenBank/DDBJ databases">
        <title>Genomic Encyclopedia of Type Strains, Phase IV (KMG-IV): sequencing the most valuable type-strain genomes for metagenomic binning, comparative biology and taxonomic classification.</title>
        <authorList>
            <person name="Goeker M."/>
        </authorList>
    </citation>
    <scope>NUCLEOTIDE SEQUENCE [LARGE SCALE GENOMIC DNA]</scope>
    <source>
        <strain evidence="6 7">DSM 17976</strain>
    </source>
</reference>
<dbReference type="Proteomes" id="UP000541352">
    <property type="component" value="Unassembled WGS sequence"/>
</dbReference>
<dbReference type="Pfam" id="PF13715">
    <property type="entry name" value="CarbopepD_reg_2"/>
    <property type="match status" value="1"/>
</dbReference>
<feature type="domain" description="TonB-dependent receptor plug" evidence="5">
    <location>
        <begin position="215"/>
        <end position="320"/>
    </location>
</feature>
<comment type="subcellular location">
    <subcellularLocation>
        <location evidence="1">Cell outer membrane</location>
        <topology evidence="1">Multi-pass membrane protein</topology>
    </subcellularLocation>
</comment>
<dbReference type="NCBIfam" id="TIGR04057">
    <property type="entry name" value="SusC_RagA_signa"/>
    <property type="match status" value="1"/>
</dbReference>
<dbReference type="InterPro" id="IPR000531">
    <property type="entry name" value="Beta-barrel_TonB"/>
</dbReference>
<dbReference type="InterPro" id="IPR023997">
    <property type="entry name" value="TonB-dep_OMP_SusC/RagA_CS"/>
</dbReference>
<evidence type="ECO:0000256" key="1">
    <source>
        <dbReference type="PROSITE-ProRule" id="PRU01360"/>
    </source>
</evidence>
<evidence type="ECO:0000256" key="2">
    <source>
        <dbReference type="RuleBase" id="RU003357"/>
    </source>
</evidence>
<name>A0A7W6ERT1_9BACT</name>
<dbReference type="Gene3D" id="2.60.40.1120">
    <property type="entry name" value="Carboxypeptidase-like, regulatory domain"/>
    <property type="match status" value="1"/>
</dbReference>
<dbReference type="InterPro" id="IPR039426">
    <property type="entry name" value="TonB-dep_rcpt-like"/>
</dbReference>
<sequence>MRITCLQLLISVVLSGLAVAREGLAQEALNRNISLSVENKPLKTALTLIEKTANVKFTYLPQLIAKNDKVSLTVSNQQLSVVLEKLLRPLGLSYEASGEYIILTKAEVQMLEKRSYVPMQTIEQNVKGRINDEKGEGLPGVSVVIKGTQRGTTTNANGEFSLVVPDNKTVLIVSYVGYSPQEITVGNQSSILISLKADLKTLNEVVVVGYGVQKKANLTGAVDMVTSEIFENRPMTNLNQGMQGVLPNLNIKMMDGKPNQAPSFNIRGTTSIGQGGNALVLIDNVEGDPSLLNPNDIASVTLLKDAASASIYGARGVFGVVLITTKNPAAGKTNVTYSTNYSFKKPIARPDLVTDGYTWASMFAESFVNFGGTFPQNANKTLKFSQAYLNELKRRSEVGGLPEVEIDPATGEYVYYGSTDYYGHLYKDVNNSNEHNLSISGSTDKASYLITGRYFGQEGLFRYNSDDYRVFNFTGKGSIQLFPWLKINNMSQYSDMKYHNPSNVGEGGGIWRNIADEGHPLAPLLNPDGTITFSAAYSIGDFYYGKNGIDNNKKVFRNTTGFVSQFFNDKFRVKGDFTIQNTDNNDRIKAVPVPYSVKPGTIAYVGTTTNSINDVYRETSYMTTNLYTEYENTFKENHYLKAMVGYNYEQSNYQRLSAQRNGLIFEDAQDINLALGQAITTTGGWERWKIQGGFARLNYSYKDRYLLEVNGRYDGSSKFPANQRFAFFPSYSFGWRLSKEPFWKVSERIVSDLKLRASYGSLGNGNISSYAYLEQFSISQSSMILAGQRPQQTRNPTVLPEGLTWETATTKNIGIDLSMLSNRLTFVADAYIRTTTDMFTVGLTLPAVFGATAPKGNYADLETKGWETMLSYRDKFSLGSKPFNFDLRLTLADYRAVITKYNNPQKLLNDYYEGQVLGEIWGYQTDGFFKSADDVKNSASQNLFRTASNGLWFPGDIKFKDVNGDGAITPGTERVENPGDRSIIGNSTPRYTYGVMLGADWNNFFFSAFIQGVGQQNWYPSREANLFWGQYNRPYGDIPKSQLGNIWTEQNPDAYFPRYVSRIASNANGTLSAAQTRYLQNVAYMRLKNIQIGYNLPRAIVSKIGSSAGRVFLSAENIWSLSPLYKHTRDFDVESAVASDQVFSPGGNSGDAYNYPIMKSVTVGLSITF</sequence>
<dbReference type="EMBL" id="JACIBY010000007">
    <property type="protein sequence ID" value="MBB3839716.1"/>
    <property type="molecule type" value="Genomic_DNA"/>
</dbReference>
<keyword evidence="3" id="KW-0732">Signal</keyword>